<dbReference type="OrthoDB" id="9780903at2"/>
<evidence type="ECO:0000313" key="4">
    <source>
        <dbReference type="EMBL" id="AJR08252.1"/>
    </source>
</evidence>
<feature type="domain" description="Pirin N-terminal" evidence="3">
    <location>
        <begin position="25"/>
        <end position="112"/>
    </location>
</feature>
<dbReference type="Proteomes" id="UP000032303">
    <property type="component" value="Chromosome 2"/>
</dbReference>
<dbReference type="PATRIC" id="fig|658445.3.peg.3497"/>
<sequence>MKKTRTVQKIRFGKKRGLQTTFINPSELEQLNPFVQWDHYTAKALIHAKRLDYQGHSGVDAVSYPVIGQLSHHDSTGSHVTLASGDVHIMTSGEGVIHKEIMTPQNGQIESFSLGTVLPAGKIEMAPASCLYLHAQQLPLIEEHDSTTKVIIGSYKDVSSPAAYSIPMTFLDIMITPYGCWYFETDPEQLAGFVYLRSGSVYISGNQLHRHQMATLNPSPLPIEIRTSRLGARIFIATGKPQLQPLLSSHHSVHSSPQNMSKAIRHLDHLLTARK</sequence>
<dbReference type="AlphaFoldDB" id="A0A0C5WPL6"/>
<dbReference type="PANTHER" id="PTHR13903">
    <property type="entry name" value="PIRIN-RELATED"/>
    <property type="match status" value="1"/>
</dbReference>
<keyword evidence="5" id="KW-1185">Reference proteome</keyword>
<dbReference type="EMBL" id="CP005974">
    <property type="protein sequence ID" value="AJR08252.1"/>
    <property type="molecule type" value="Genomic_DNA"/>
</dbReference>
<proteinExistence type="inferred from homology"/>
<evidence type="ECO:0000256" key="1">
    <source>
        <dbReference type="ARBA" id="ARBA00008416"/>
    </source>
</evidence>
<organism evidence="4 5">
    <name type="scientific">Photobacterium gaetbulicola Gung47</name>
    <dbReference type="NCBI Taxonomy" id="658445"/>
    <lineage>
        <taxon>Bacteria</taxon>
        <taxon>Pseudomonadati</taxon>
        <taxon>Pseudomonadota</taxon>
        <taxon>Gammaproteobacteria</taxon>
        <taxon>Vibrionales</taxon>
        <taxon>Vibrionaceae</taxon>
        <taxon>Photobacterium</taxon>
    </lineage>
</organism>
<gene>
    <name evidence="4" type="ORF">H744_2c1579</name>
</gene>
<dbReference type="InterPro" id="IPR003829">
    <property type="entry name" value="Pirin_N_dom"/>
</dbReference>
<dbReference type="SUPFAM" id="SSF51182">
    <property type="entry name" value="RmlC-like cupins"/>
    <property type="match status" value="1"/>
</dbReference>
<dbReference type="InterPro" id="IPR014710">
    <property type="entry name" value="RmlC-like_jellyroll"/>
</dbReference>
<evidence type="ECO:0000256" key="2">
    <source>
        <dbReference type="RuleBase" id="RU003457"/>
    </source>
</evidence>
<dbReference type="KEGG" id="pgb:H744_2c1579"/>
<dbReference type="STRING" id="658445.H744_2c1579"/>
<dbReference type="PIRSF" id="PIRSF006232">
    <property type="entry name" value="Pirin"/>
    <property type="match status" value="1"/>
</dbReference>
<reference evidence="4 5" key="1">
    <citation type="submission" date="2013-05" db="EMBL/GenBank/DDBJ databases">
        <title>Complete genome sequence of the lipase-producing bacterium Photobacterium gaetbulicola Gung47.</title>
        <authorList>
            <person name="Kim Y.-O."/>
        </authorList>
    </citation>
    <scope>NUCLEOTIDE SEQUENCE [LARGE SCALE GENOMIC DNA]</scope>
    <source>
        <strain evidence="4 5">Gung47</strain>
    </source>
</reference>
<evidence type="ECO:0000313" key="5">
    <source>
        <dbReference type="Proteomes" id="UP000032303"/>
    </source>
</evidence>
<dbReference type="Pfam" id="PF02678">
    <property type="entry name" value="Pirin"/>
    <property type="match status" value="1"/>
</dbReference>
<dbReference type="CDD" id="cd02247">
    <property type="entry name" value="cupin_pirin_C"/>
    <property type="match status" value="1"/>
</dbReference>
<comment type="similarity">
    <text evidence="1 2">Belongs to the pirin family.</text>
</comment>
<evidence type="ECO:0000259" key="3">
    <source>
        <dbReference type="Pfam" id="PF02678"/>
    </source>
</evidence>
<accession>A0A0C5WPL6</accession>
<protein>
    <submittedName>
        <fullName evidence="4">Putative pirin-like protein</fullName>
    </submittedName>
</protein>
<dbReference type="PANTHER" id="PTHR13903:SF8">
    <property type="entry name" value="PIRIN"/>
    <property type="match status" value="1"/>
</dbReference>
<dbReference type="HOGENOM" id="CLU_045717_2_0_6"/>
<dbReference type="InterPro" id="IPR012093">
    <property type="entry name" value="Pirin"/>
</dbReference>
<name>A0A0C5WPL6_9GAMM</name>
<dbReference type="Gene3D" id="2.60.120.10">
    <property type="entry name" value="Jelly Rolls"/>
    <property type="match status" value="2"/>
</dbReference>
<dbReference type="InterPro" id="IPR011051">
    <property type="entry name" value="RmlC_Cupin_sf"/>
</dbReference>